<protein>
    <recommendedName>
        <fullName evidence="3">[Citrate [pro-3S]-lyase] ligase</fullName>
        <ecNumber evidence="3">6.2.1.22</ecNumber>
    </recommendedName>
</protein>
<keyword evidence="2 3" id="KW-0067">ATP-binding</keyword>
<reference evidence="5" key="2">
    <citation type="submission" date="2016-01" db="EMBL/GenBank/DDBJ databases">
        <title>Six Aerococcus type strain genome sequencing and assembly using PacBio and Illumina Hiseq.</title>
        <authorList>
            <person name="Carkaci D."/>
            <person name="Dargis R."/>
            <person name="Nielsen X.C."/>
            <person name="Skovgaard O."/>
            <person name="Fuursted K."/>
            <person name="Christensen J.J."/>
        </authorList>
    </citation>
    <scope>NUCLEOTIDE SEQUENCE [LARGE SCALE GENOMIC DNA]</scope>
    <source>
        <strain evidence="5">CCUG42038B</strain>
    </source>
</reference>
<evidence type="ECO:0000256" key="1">
    <source>
        <dbReference type="ARBA" id="ARBA00022741"/>
    </source>
</evidence>
<dbReference type="Gene3D" id="3.40.50.620">
    <property type="entry name" value="HUPs"/>
    <property type="match status" value="1"/>
</dbReference>
<comment type="function">
    <text evidence="3">Acetylation of prosthetic group (2-(5''-phosphoribosyl)-3'-dephosphocoenzyme-A) of the gamma subunit of citrate lyase.</text>
</comment>
<dbReference type="STRING" id="128944.AWM75_07090"/>
<sequence length="335" mass="37472">MWVERSSFDRQAWLNLLTSAGLRPEAQLDETIGLYDGDRLVATGSLQANVMKCLVVCQAYKGGAVMNQLVTELLNRIYQKGYQKAFVYTKPSSAQSFSHLNFNTLIATDQVVFMERATNGFDDYLARLGQDRPSGERIGAIVMNANPLTRGHLYLIESARSQCDIVHVFVLSEDRSLFPSRVRYQLVKEACQAWPDVYVHTTDDYMVSQATFPAYFLAEDKSVTQAQAEVDAMLFRDRIAPVLGITDRFVGTEPYSEKTAIYNQAMAACFGQAINLHVIPRLATDQAEDFISATKVREKFLAGDLAGLQVYLPQVTYDFLQSPAGQAIREQVLSD</sequence>
<dbReference type="SUPFAM" id="SSF55729">
    <property type="entry name" value="Acyl-CoA N-acyltransferases (Nat)"/>
    <property type="match status" value="1"/>
</dbReference>
<evidence type="ECO:0000256" key="3">
    <source>
        <dbReference type="PIRNR" id="PIRNR005751"/>
    </source>
</evidence>
<evidence type="ECO:0000313" key="4">
    <source>
        <dbReference type="EMBL" id="AMB99742.1"/>
    </source>
</evidence>
<dbReference type="RefSeq" id="WP_067980087.1">
    <property type="nucleotide sequence ID" value="NZ_CP014163.1"/>
</dbReference>
<dbReference type="Pfam" id="PF08218">
    <property type="entry name" value="Citrate_ly_lig"/>
    <property type="match status" value="1"/>
</dbReference>
<dbReference type="KEGG" id="auh:AWM75_07090"/>
<comment type="catalytic activity">
    <reaction evidence="3">
        <text>holo-[citrate lyase ACP] + acetate + ATP = acetyl-[citrate lyase ACP] + AMP + diphosphate</text>
        <dbReference type="Rhea" id="RHEA:23788"/>
        <dbReference type="Rhea" id="RHEA-COMP:10158"/>
        <dbReference type="Rhea" id="RHEA-COMP:13710"/>
        <dbReference type="ChEBI" id="CHEBI:30089"/>
        <dbReference type="ChEBI" id="CHEBI:30616"/>
        <dbReference type="ChEBI" id="CHEBI:33019"/>
        <dbReference type="ChEBI" id="CHEBI:82683"/>
        <dbReference type="ChEBI" id="CHEBI:137976"/>
        <dbReference type="ChEBI" id="CHEBI:456215"/>
        <dbReference type="EC" id="6.2.1.22"/>
    </reaction>
</comment>
<evidence type="ECO:0000256" key="2">
    <source>
        <dbReference type="ARBA" id="ARBA00022840"/>
    </source>
</evidence>
<dbReference type="EMBL" id="CP014163">
    <property type="protein sequence ID" value="AMB99742.1"/>
    <property type="molecule type" value="Genomic_DNA"/>
</dbReference>
<dbReference type="PANTHER" id="PTHR40599:SF1">
    <property type="entry name" value="[CITRATE [PRO-3S]-LYASE] LIGASE"/>
    <property type="match status" value="1"/>
</dbReference>
<dbReference type="SUPFAM" id="SSF52374">
    <property type="entry name" value="Nucleotidylyl transferase"/>
    <property type="match status" value="1"/>
</dbReference>
<reference evidence="4 5" key="1">
    <citation type="journal article" date="2016" name="Genome Announc.">
        <title>Complete Genome Sequences of Aerococcus christensenii CCUG 28831T, Aerococcus sanguinicola CCUG 43001T, Aerococcus urinae CCUG 36881T, Aerococcus urinaeequi CCUG 28094T, Aerococcus urinaehominis CCUG 42038 BT, and Aerococcus viridans CCUG 4311T.</title>
        <authorList>
            <person name="Carkaci D."/>
            <person name="Dargis R."/>
            <person name="Nielsen X.C."/>
            <person name="Skovgaard O."/>
            <person name="Fuursted K."/>
            <person name="Christensen J.J."/>
        </authorList>
    </citation>
    <scope>NUCLEOTIDE SEQUENCE [LARGE SCALE GENOMIC DNA]</scope>
    <source>
        <strain evidence="4 5">CCUG42038B</strain>
    </source>
</reference>
<dbReference type="EC" id="6.2.1.22" evidence="3"/>
<dbReference type="InterPro" id="IPR014729">
    <property type="entry name" value="Rossmann-like_a/b/a_fold"/>
</dbReference>
<organism evidence="4 5">
    <name type="scientific">Aerococcus urinaehominis</name>
    <dbReference type="NCBI Taxonomy" id="128944"/>
    <lineage>
        <taxon>Bacteria</taxon>
        <taxon>Bacillati</taxon>
        <taxon>Bacillota</taxon>
        <taxon>Bacilli</taxon>
        <taxon>Lactobacillales</taxon>
        <taxon>Aerococcaceae</taxon>
        <taxon>Aerococcus</taxon>
    </lineage>
</organism>
<dbReference type="PANTHER" id="PTHR40599">
    <property type="entry name" value="[CITRATE [PRO-3S]-LYASE] LIGASE"/>
    <property type="match status" value="1"/>
</dbReference>
<dbReference type="InterPro" id="IPR013166">
    <property type="entry name" value="Citrate_lyase_ligase_C"/>
</dbReference>
<dbReference type="Proteomes" id="UP000062260">
    <property type="component" value="Chromosome"/>
</dbReference>
<dbReference type="NCBIfam" id="TIGR00124">
    <property type="entry name" value="cit_ly_ligase"/>
    <property type="match status" value="1"/>
</dbReference>
<dbReference type="InterPro" id="IPR005216">
    <property type="entry name" value="Citrate_lyase_ligase"/>
</dbReference>
<name>A0A0X8FN66_9LACT</name>
<keyword evidence="5" id="KW-1185">Reference proteome</keyword>
<dbReference type="NCBIfam" id="TIGR00125">
    <property type="entry name" value="cyt_tran_rel"/>
    <property type="match status" value="1"/>
</dbReference>
<accession>A0A0X8FN66</accession>
<proteinExistence type="predicted"/>
<keyword evidence="1 3" id="KW-0547">Nucleotide-binding</keyword>
<dbReference type="InterPro" id="IPR004821">
    <property type="entry name" value="Cyt_trans-like"/>
</dbReference>
<evidence type="ECO:0000313" key="5">
    <source>
        <dbReference type="Proteomes" id="UP000062260"/>
    </source>
</evidence>
<keyword evidence="3" id="KW-0436">Ligase</keyword>
<dbReference type="AlphaFoldDB" id="A0A0X8FN66"/>
<dbReference type="OrthoDB" id="9779753at2"/>
<dbReference type="SMART" id="SM00764">
    <property type="entry name" value="Citrate_ly_lig"/>
    <property type="match status" value="1"/>
</dbReference>
<dbReference type="InterPro" id="IPR016181">
    <property type="entry name" value="Acyl_CoA_acyltransferase"/>
</dbReference>
<dbReference type="GO" id="GO:0008771">
    <property type="term" value="F:[citrate (pro-3S)-lyase] ligase activity"/>
    <property type="evidence" value="ECO:0007669"/>
    <property type="project" value="UniProtKB-EC"/>
</dbReference>
<dbReference type="GO" id="GO:0005524">
    <property type="term" value="F:ATP binding"/>
    <property type="evidence" value="ECO:0007669"/>
    <property type="project" value="UniProtKB-UniRule"/>
</dbReference>
<dbReference type="PIRSF" id="PIRSF005751">
    <property type="entry name" value="Acet_citr_lig"/>
    <property type="match status" value="1"/>
</dbReference>
<gene>
    <name evidence="4" type="ORF">AWM75_07090</name>
</gene>